<accession>A0A9P0PC93</accession>
<feature type="region of interest" description="Disordered" evidence="1">
    <location>
        <begin position="227"/>
        <end position="256"/>
    </location>
</feature>
<evidence type="ECO:0000313" key="3">
    <source>
        <dbReference type="EMBL" id="CAH1979773.1"/>
    </source>
</evidence>
<feature type="domain" description="DDE-1" evidence="2">
    <location>
        <begin position="39"/>
        <end position="192"/>
    </location>
</feature>
<dbReference type="GO" id="GO:0003676">
    <property type="term" value="F:nucleic acid binding"/>
    <property type="evidence" value="ECO:0007669"/>
    <property type="project" value="InterPro"/>
</dbReference>
<keyword evidence="4" id="KW-1185">Reference proteome</keyword>
<dbReference type="AlphaFoldDB" id="A0A9P0PC93"/>
<name>A0A9P0PC93_ACAOB</name>
<dbReference type="InterPro" id="IPR004875">
    <property type="entry name" value="DDE_SF_endonuclease_dom"/>
</dbReference>
<dbReference type="Proteomes" id="UP001152888">
    <property type="component" value="Unassembled WGS sequence"/>
</dbReference>
<dbReference type="Pfam" id="PF03184">
    <property type="entry name" value="DDE_1"/>
    <property type="match status" value="1"/>
</dbReference>
<reference evidence="3" key="1">
    <citation type="submission" date="2022-03" db="EMBL/GenBank/DDBJ databases">
        <authorList>
            <person name="Sayadi A."/>
        </authorList>
    </citation>
    <scope>NUCLEOTIDE SEQUENCE</scope>
</reference>
<evidence type="ECO:0000313" key="4">
    <source>
        <dbReference type="Proteomes" id="UP001152888"/>
    </source>
</evidence>
<proteinExistence type="predicted"/>
<dbReference type="OrthoDB" id="6773793at2759"/>
<comment type="caution">
    <text evidence="3">The sequence shown here is derived from an EMBL/GenBank/DDBJ whole genome shotgun (WGS) entry which is preliminary data.</text>
</comment>
<protein>
    <recommendedName>
        <fullName evidence="2">DDE-1 domain-containing protein</fullName>
    </recommendedName>
</protein>
<evidence type="ECO:0000259" key="2">
    <source>
        <dbReference type="Pfam" id="PF03184"/>
    </source>
</evidence>
<evidence type="ECO:0000256" key="1">
    <source>
        <dbReference type="SAM" id="MobiDB-lite"/>
    </source>
</evidence>
<organism evidence="3 4">
    <name type="scientific">Acanthoscelides obtectus</name>
    <name type="common">Bean weevil</name>
    <name type="synonym">Bruchus obtectus</name>
    <dbReference type="NCBI Taxonomy" id="200917"/>
    <lineage>
        <taxon>Eukaryota</taxon>
        <taxon>Metazoa</taxon>
        <taxon>Ecdysozoa</taxon>
        <taxon>Arthropoda</taxon>
        <taxon>Hexapoda</taxon>
        <taxon>Insecta</taxon>
        <taxon>Pterygota</taxon>
        <taxon>Neoptera</taxon>
        <taxon>Endopterygota</taxon>
        <taxon>Coleoptera</taxon>
        <taxon>Polyphaga</taxon>
        <taxon>Cucujiformia</taxon>
        <taxon>Chrysomeloidea</taxon>
        <taxon>Chrysomelidae</taxon>
        <taxon>Bruchinae</taxon>
        <taxon>Bruchini</taxon>
        <taxon>Acanthoscelides</taxon>
    </lineage>
</organism>
<sequence>MDIKVLCRSTALSGREAFLKRHPEIVERSSESVSAATNGEIGVPMIIYPYVRFPEKIAKTVNPEWGIGRSPKGWMTSETFYEYIVNVFHPHLVKHNIKFPVILFLDGHKSHLNYSLSLLCKRLQIEIFALYPNSTRILQPCDVAAFRPLKQAWRRTVREWEEEHPSELLNKVNFDPVVEKAFKFSIKPETLVNESPRRKGKKNVERIPFAITSKKCQEFFEKKQQIKEREEKEKEERKRKREEKANLKKDTKAKSQINRKREEHKCFICKNNIGSIDMQCETCKKFSITAAYPKHISGSSLIKKIQTKFFCVTCAIKKTIQIAASPILTAANQGQTFVEMEIFAFHLFGAVPT</sequence>
<gene>
    <name evidence="3" type="ORF">ACAOBT_LOCUS13618</name>
</gene>
<dbReference type="EMBL" id="CAKOFQ010006884">
    <property type="protein sequence ID" value="CAH1979773.1"/>
    <property type="molecule type" value="Genomic_DNA"/>
</dbReference>